<dbReference type="OrthoDB" id="2591260at2759"/>
<feature type="region of interest" description="Disordered" evidence="1">
    <location>
        <begin position="1"/>
        <end position="25"/>
    </location>
</feature>
<name>A0A4Z0A3K4_9AGAM</name>
<dbReference type="Proteomes" id="UP000298061">
    <property type="component" value="Unassembled WGS sequence"/>
</dbReference>
<feature type="region of interest" description="Disordered" evidence="1">
    <location>
        <begin position="166"/>
        <end position="199"/>
    </location>
</feature>
<evidence type="ECO:0000313" key="3">
    <source>
        <dbReference type="Proteomes" id="UP000298061"/>
    </source>
</evidence>
<dbReference type="EMBL" id="SFCI01000272">
    <property type="protein sequence ID" value="TFY80913.1"/>
    <property type="molecule type" value="Genomic_DNA"/>
</dbReference>
<organism evidence="2 3">
    <name type="scientific">Hericium alpestre</name>
    <dbReference type="NCBI Taxonomy" id="135208"/>
    <lineage>
        <taxon>Eukaryota</taxon>
        <taxon>Fungi</taxon>
        <taxon>Dikarya</taxon>
        <taxon>Basidiomycota</taxon>
        <taxon>Agaricomycotina</taxon>
        <taxon>Agaricomycetes</taxon>
        <taxon>Russulales</taxon>
        <taxon>Hericiaceae</taxon>
        <taxon>Hericium</taxon>
    </lineage>
</organism>
<dbReference type="AlphaFoldDB" id="A0A4Z0A3K4"/>
<evidence type="ECO:0000256" key="1">
    <source>
        <dbReference type="SAM" id="MobiDB-lite"/>
    </source>
</evidence>
<gene>
    <name evidence="2" type="ORF">EWM64_g3098</name>
</gene>
<protein>
    <recommendedName>
        <fullName evidence="4">Telomere-associated protein Rif1 N-terminal domain-containing protein</fullName>
    </recommendedName>
</protein>
<comment type="caution">
    <text evidence="2">The sequence shown here is derived from an EMBL/GenBank/DDBJ whole genome shotgun (WGS) entry which is preliminary data.</text>
</comment>
<evidence type="ECO:0008006" key="4">
    <source>
        <dbReference type="Google" id="ProtNLM"/>
    </source>
</evidence>
<evidence type="ECO:0000313" key="2">
    <source>
        <dbReference type="EMBL" id="TFY80913.1"/>
    </source>
</evidence>
<accession>A0A4Z0A3K4</accession>
<proteinExistence type="predicted"/>
<dbReference type="STRING" id="135208.A0A4Z0A3K4"/>
<keyword evidence="3" id="KW-1185">Reference proteome</keyword>
<sequence length="873" mass="95998">MSLPTPPGTSHRDKENRIPRSASSPRVAWAQLNKYHNLASPPRKRLRASASTELPARSILKRPSGLVTAIPVEPERETTPEPNDPLADLRYLEWPVSQIMAPDASLRSLIEAYSVLAARLRSSVQENTDADCSWPLFQPLRKHRQVLVDAMCRDLGRALVDPLAGAAAEDTGSESPVEPEARTALPSPQKSPRKKRGMSAEQVKYARDLCTTTHSVIKLLAFVFTTPAVHHVFNDRDLGLLLTHVLAIPLARSLPTPNARKTCALAIWLIQTQRLPVSVLLPANDRIACALRRAIDGELGKEGKKGSASDGLRAFHELSLYEPAVFVPAFAALLPSVLDNLLAVTLSLRTQACHALSGFALASTRIPQTLVHSHIAECVATFLTEAPEQQSPRKKASPGQALVSVDPVIVRTLRTTLNAHDPPAAAHGPVWALSVMADFIVLLGSALTVSRKLSCILSSLLSLAMRHKKSSVRGLACLLWRCISWTYFRPPLRSPQSEGDGEPDMGVEEDAMLTPEEEELREEYWKVVKSAVDMGAGVGTVGAVLANRVDDEGDIKKVMGVVKTMAQKGTYVSEEAMSILARFVSLDEAPEWDWTKLLPEGLFCSYPGLLTADFMALSIVVRPIIDATPSVVDVRPLTKAELAGEGVIEDLLEVWKEGLHHLSLDSDAALPEEFIASWKGLLTVNVEILQDAENEDALVAFAEQVATILGGILGDSKVVFVPPSRRHRNDVSLGVSSPVKRHGRSNAAMKLNVTRELWDVARRIIPEDDLAAAAEIVLIYLMENEHDLVWETDSTHDARDQWVFLCTELLVRCREATTKIFWGAKHPSSAMKWKWDWSMEVRSYIWRTFVARWKEAAPSKWEGALSLLGVPFA</sequence>
<reference evidence="2 3" key="1">
    <citation type="submission" date="2019-02" db="EMBL/GenBank/DDBJ databases">
        <title>Genome sequencing of the rare red list fungi Hericium alpestre (H. flagellum).</title>
        <authorList>
            <person name="Buettner E."/>
            <person name="Kellner H."/>
        </authorList>
    </citation>
    <scope>NUCLEOTIDE SEQUENCE [LARGE SCALE GENOMIC DNA]</scope>
    <source>
        <strain evidence="2 3">DSM 108284</strain>
    </source>
</reference>